<dbReference type="RefSeq" id="WP_092502829.1">
    <property type="nucleotide sequence ID" value="NZ_LT629695.1"/>
</dbReference>
<feature type="region of interest" description="Disordered" evidence="1">
    <location>
        <begin position="419"/>
        <end position="491"/>
    </location>
</feature>
<feature type="transmembrane region" description="Helical" evidence="2">
    <location>
        <begin position="112"/>
        <end position="131"/>
    </location>
</feature>
<feature type="transmembrane region" description="Helical" evidence="2">
    <location>
        <begin position="79"/>
        <end position="100"/>
    </location>
</feature>
<reference evidence="4" key="1">
    <citation type="submission" date="2016-10" db="EMBL/GenBank/DDBJ databases">
        <authorList>
            <person name="Varghese N."/>
            <person name="Submissions S."/>
        </authorList>
    </citation>
    <scope>NUCLEOTIDE SEQUENCE [LARGE SCALE GENOMIC DNA]</scope>
    <source>
        <strain evidence="4">DSM 22002</strain>
    </source>
</reference>
<keyword evidence="2" id="KW-0472">Membrane</keyword>
<feature type="transmembrane region" description="Helical" evidence="2">
    <location>
        <begin position="30"/>
        <end position="48"/>
    </location>
</feature>
<sequence>MRRLSSVLLQAVESASIALATLLLTLVPAFVAYAAGGFAMPIAVPWRIAVDAWMLGHGVDVGIAFGDAAVAAVGTDAAAAPFVIGVGAWGIGLATILLAVRSGMRLARTAEPAWGLVGGAVATGALGFVLALSAQHESAAPNLVHAAVGPAVCMLIGLVIGAAWESRDLVGDAAGWLAIDAATVPLVRAALRAGLATVAAFVGLGAVLLGVALIVRQADVILLFEALQPDHLGVVVLWLVQLALLPTAVIWSTSWMLGPGFALGAGSSVSPLGTDLGPVPTLPLLGAIVPGVQPWSLIVAVVPLVAAMGIGALVRQRSTLTHWWQSAIVAVGGGLVAGLVLGGLAAAASGGMGPGRLDVAGPTWWLVGAVGAGIAALGLAVGLLAGNAPDVEEPEEGADVDTADLDVAVLAAAARARDAEASATTETSDAVAEPAWVPAASAADPDAQPTEPVAPLASEPESASADPDAQETAPIAPLADDAADDEASDRR</sequence>
<protein>
    <submittedName>
        <fullName evidence="3">Uncharacterized protein</fullName>
    </submittedName>
</protein>
<dbReference type="Proteomes" id="UP000198822">
    <property type="component" value="Chromosome I"/>
</dbReference>
<organism evidence="3 4">
    <name type="scientific">Agrococcus jejuensis</name>
    <dbReference type="NCBI Taxonomy" id="399736"/>
    <lineage>
        <taxon>Bacteria</taxon>
        <taxon>Bacillati</taxon>
        <taxon>Actinomycetota</taxon>
        <taxon>Actinomycetes</taxon>
        <taxon>Micrococcales</taxon>
        <taxon>Microbacteriaceae</taxon>
        <taxon>Agrococcus</taxon>
    </lineage>
</organism>
<feature type="compositionally biased region" description="Acidic residues" evidence="1">
    <location>
        <begin position="481"/>
        <end position="491"/>
    </location>
</feature>
<keyword evidence="4" id="KW-1185">Reference proteome</keyword>
<dbReference type="EMBL" id="LT629695">
    <property type="protein sequence ID" value="SDH31072.1"/>
    <property type="molecule type" value="Genomic_DNA"/>
</dbReference>
<accession>A0A1G8BCU9</accession>
<evidence type="ECO:0000256" key="1">
    <source>
        <dbReference type="SAM" id="MobiDB-lite"/>
    </source>
</evidence>
<feature type="compositionally biased region" description="Low complexity" evidence="1">
    <location>
        <begin position="421"/>
        <end position="467"/>
    </location>
</feature>
<dbReference type="Pfam" id="PF19877">
    <property type="entry name" value="DUF6350"/>
    <property type="match status" value="1"/>
</dbReference>
<feature type="transmembrane region" description="Helical" evidence="2">
    <location>
        <begin position="143"/>
        <end position="162"/>
    </location>
</feature>
<proteinExistence type="predicted"/>
<feature type="transmembrane region" description="Helical" evidence="2">
    <location>
        <begin position="295"/>
        <end position="314"/>
    </location>
</feature>
<dbReference type="AlphaFoldDB" id="A0A1G8BCU9"/>
<gene>
    <name evidence="3" type="ORF">SAMN04489720_0907</name>
</gene>
<evidence type="ECO:0000256" key="2">
    <source>
        <dbReference type="SAM" id="Phobius"/>
    </source>
</evidence>
<keyword evidence="2" id="KW-1133">Transmembrane helix</keyword>
<dbReference type="STRING" id="399736.SAMN04489720_0907"/>
<dbReference type="OrthoDB" id="3742900at2"/>
<evidence type="ECO:0000313" key="3">
    <source>
        <dbReference type="EMBL" id="SDH31072.1"/>
    </source>
</evidence>
<keyword evidence="2" id="KW-0812">Transmembrane</keyword>
<evidence type="ECO:0000313" key="4">
    <source>
        <dbReference type="Proteomes" id="UP000198822"/>
    </source>
</evidence>
<feature type="transmembrane region" description="Helical" evidence="2">
    <location>
        <begin position="55"/>
        <end position="73"/>
    </location>
</feature>
<name>A0A1G8BCU9_9MICO</name>
<feature type="transmembrane region" description="Helical" evidence="2">
    <location>
        <begin position="235"/>
        <end position="257"/>
    </location>
</feature>
<feature type="transmembrane region" description="Helical" evidence="2">
    <location>
        <begin position="364"/>
        <end position="385"/>
    </location>
</feature>
<dbReference type="InterPro" id="IPR045931">
    <property type="entry name" value="DUF6350"/>
</dbReference>
<feature type="transmembrane region" description="Helical" evidence="2">
    <location>
        <begin position="193"/>
        <end position="215"/>
    </location>
</feature>
<feature type="transmembrane region" description="Helical" evidence="2">
    <location>
        <begin position="326"/>
        <end position="352"/>
    </location>
</feature>